<name>A0A0E9W9L9_ANGAN</name>
<dbReference type="EMBL" id="GBXM01022384">
    <property type="protein sequence ID" value="JAH86193.1"/>
    <property type="molecule type" value="Transcribed_RNA"/>
</dbReference>
<reference evidence="1" key="1">
    <citation type="submission" date="2014-11" db="EMBL/GenBank/DDBJ databases">
        <authorList>
            <person name="Amaro Gonzalez C."/>
        </authorList>
    </citation>
    <scope>NUCLEOTIDE SEQUENCE</scope>
</reference>
<organism evidence="1">
    <name type="scientific">Anguilla anguilla</name>
    <name type="common">European freshwater eel</name>
    <name type="synonym">Muraena anguilla</name>
    <dbReference type="NCBI Taxonomy" id="7936"/>
    <lineage>
        <taxon>Eukaryota</taxon>
        <taxon>Metazoa</taxon>
        <taxon>Chordata</taxon>
        <taxon>Craniata</taxon>
        <taxon>Vertebrata</taxon>
        <taxon>Euteleostomi</taxon>
        <taxon>Actinopterygii</taxon>
        <taxon>Neopterygii</taxon>
        <taxon>Teleostei</taxon>
        <taxon>Anguilliformes</taxon>
        <taxon>Anguillidae</taxon>
        <taxon>Anguilla</taxon>
    </lineage>
</organism>
<proteinExistence type="predicted"/>
<protein>
    <submittedName>
        <fullName evidence="1">Uncharacterized protein</fullName>
    </submittedName>
</protein>
<reference evidence="1" key="2">
    <citation type="journal article" date="2015" name="Fish Shellfish Immunol.">
        <title>Early steps in the European eel (Anguilla anguilla)-Vibrio vulnificus interaction in the gills: Role of the RtxA13 toxin.</title>
        <authorList>
            <person name="Callol A."/>
            <person name="Pajuelo D."/>
            <person name="Ebbesson L."/>
            <person name="Teles M."/>
            <person name="MacKenzie S."/>
            <person name="Amaro C."/>
        </authorList>
    </citation>
    <scope>NUCLEOTIDE SEQUENCE</scope>
</reference>
<sequence>MLRLFSCCFCACRFHSEVTFAFNNVQTCSVLLNCQ</sequence>
<dbReference type="AlphaFoldDB" id="A0A0E9W9L9"/>
<evidence type="ECO:0000313" key="1">
    <source>
        <dbReference type="EMBL" id="JAH86193.1"/>
    </source>
</evidence>
<accession>A0A0E9W9L9</accession>